<sequence>MAKYTSWNDDKYDRNPWPFLEMVAKNNQIPNDHLRKYWYHRVKTYFDDPARAQRRRNARNLRAKKIAPRPAEGPLRPIVRCPTVRYNMKTRLGRGFTPKELVAAGFDPALARFQGIAVDARRAHSKDAMVKQNVERLQAYKARLIKVKKGETVEQVNDAALFALPKAQNEIKFRVIKAEEAKKDLFKEKTDKLKAFREAKKEKAAAKHKK</sequence>
<evidence type="ECO:0000313" key="5">
    <source>
        <dbReference type="Proteomes" id="UP000001542"/>
    </source>
</evidence>
<dbReference type="Proteomes" id="UP000001542">
    <property type="component" value="Unassembled WGS sequence"/>
</dbReference>
<evidence type="ECO:0000256" key="2">
    <source>
        <dbReference type="ARBA" id="ARBA00022980"/>
    </source>
</evidence>
<name>A2EYN3_TRIV3</name>
<dbReference type="OrthoDB" id="10264538at2759"/>
<keyword evidence="5" id="KW-1185">Reference proteome</keyword>
<dbReference type="Pfam" id="PF01294">
    <property type="entry name" value="Ribosomal_L13e"/>
    <property type="match status" value="1"/>
</dbReference>
<dbReference type="KEGG" id="tva:4760082"/>
<dbReference type="VEuPathDB" id="TrichDB:TVAG_438370"/>
<dbReference type="SMR" id="A2EYN3"/>
<comment type="similarity">
    <text evidence="1">Belongs to the eukaryotic ribosomal protein eL13 family.</text>
</comment>
<organism evidence="4 5">
    <name type="scientific">Trichomonas vaginalis (strain ATCC PRA-98 / G3)</name>
    <dbReference type="NCBI Taxonomy" id="412133"/>
    <lineage>
        <taxon>Eukaryota</taxon>
        <taxon>Metamonada</taxon>
        <taxon>Parabasalia</taxon>
        <taxon>Trichomonadida</taxon>
        <taxon>Trichomonadidae</taxon>
        <taxon>Trichomonas</taxon>
    </lineage>
</organism>
<evidence type="ECO:0000256" key="1">
    <source>
        <dbReference type="ARBA" id="ARBA00005640"/>
    </source>
</evidence>
<gene>
    <name evidence="4" type="ORF">TVAG_438370</name>
</gene>
<dbReference type="GO" id="GO:0003735">
    <property type="term" value="F:structural constituent of ribosome"/>
    <property type="evidence" value="ECO:0000318"/>
    <property type="project" value="GO_Central"/>
</dbReference>
<protein>
    <submittedName>
        <fullName evidence="4">Ribosomal protein L13e, putative</fullName>
    </submittedName>
</protein>
<dbReference type="PANTHER" id="PTHR11722:SF0">
    <property type="entry name" value="LARGE RIBOSOMAL SUBUNIT PROTEIN EL13"/>
    <property type="match status" value="1"/>
</dbReference>
<keyword evidence="3" id="KW-0687">Ribonucleoprotein</keyword>
<dbReference type="AlphaFoldDB" id="A2EYN3"/>
<dbReference type="RefSeq" id="XP_001330605.1">
    <property type="nucleotide sequence ID" value="XM_001330569.1"/>
</dbReference>
<reference evidence="4" key="1">
    <citation type="submission" date="2006-10" db="EMBL/GenBank/DDBJ databases">
        <authorList>
            <person name="Amadeo P."/>
            <person name="Zhao Q."/>
            <person name="Wortman J."/>
            <person name="Fraser-Liggett C."/>
            <person name="Carlton J."/>
        </authorList>
    </citation>
    <scope>NUCLEOTIDE SEQUENCE</scope>
    <source>
        <strain evidence="4">G3</strain>
    </source>
</reference>
<dbReference type="PANTHER" id="PTHR11722">
    <property type="entry name" value="60S RIBOSOMAL PROTEIN L13"/>
    <property type="match status" value="1"/>
</dbReference>
<reference evidence="4" key="2">
    <citation type="journal article" date="2007" name="Science">
        <title>Draft genome sequence of the sexually transmitted pathogen Trichomonas vaginalis.</title>
        <authorList>
            <person name="Carlton J.M."/>
            <person name="Hirt R.P."/>
            <person name="Silva J.C."/>
            <person name="Delcher A.L."/>
            <person name="Schatz M."/>
            <person name="Zhao Q."/>
            <person name="Wortman J.R."/>
            <person name="Bidwell S.L."/>
            <person name="Alsmark U.C.M."/>
            <person name="Besteiro S."/>
            <person name="Sicheritz-Ponten T."/>
            <person name="Noel C.J."/>
            <person name="Dacks J.B."/>
            <person name="Foster P.G."/>
            <person name="Simillion C."/>
            <person name="Van de Peer Y."/>
            <person name="Miranda-Saavedra D."/>
            <person name="Barton G.J."/>
            <person name="Westrop G.D."/>
            <person name="Mueller S."/>
            <person name="Dessi D."/>
            <person name="Fiori P.L."/>
            <person name="Ren Q."/>
            <person name="Paulsen I."/>
            <person name="Zhang H."/>
            <person name="Bastida-Corcuera F.D."/>
            <person name="Simoes-Barbosa A."/>
            <person name="Brown M.T."/>
            <person name="Hayes R.D."/>
            <person name="Mukherjee M."/>
            <person name="Okumura C.Y."/>
            <person name="Schneider R."/>
            <person name="Smith A.J."/>
            <person name="Vanacova S."/>
            <person name="Villalvazo M."/>
            <person name="Haas B.J."/>
            <person name="Pertea M."/>
            <person name="Feldblyum T.V."/>
            <person name="Utterback T.R."/>
            <person name="Shu C.L."/>
            <person name="Osoegawa K."/>
            <person name="de Jong P.J."/>
            <person name="Hrdy I."/>
            <person name="Horvathova L."/>
            <person name="Zubacova Z."/>
            <person name="Dolezal P."/>
            <person name="Malik S.B."/>
            <person name="Logsdon J.M. Jr."/>
            <person name="Henze K."/>
            <person name="Gupta A."/>
            <person name="Wang C.C."/>
            <person name="Dunne R.L."/>
            <person name="Upcroft J.A."/>
            <person name="Upcroft P."/>
            <person name="White O."/>
            <person name="Salzberg S.L."/>
            <person name="Tang P."/>
            <person name="Chiu C.-H."/>
            <person name="Lee Y.-S."/>
            <person name="Embley T.M."/>
            <person name="Coombs G.H."/>
            <person name="Mottram J.C."/>
            <person name="Tachezy J."/>
            <person name="Fraser-Liggett C.M."/>
            <person name="Johnson P.J."/>
        </authorList>
    </citation>
    <scope>NUCLEOTIDE SEQUENCE [LARGE SCALE GENOMIC DNA]</scope>
    <source>
        <strain evidence="4">G3</strain>
    </source>
</reference>
<dbReference type="HAMAP" id="MF_00499">
    <property type="entry name" value="Ribosomal_eL13"/>
    <property type="match status" value="1"/>
</dbReference>
<dbReference type="GO" id="GO:0003723">
    <property type="term" value="F:RNA binding"/>
    <property type="evidence" value="ECO:0000318"/>
    <property type="project" value="GO_Central"/>
</dbReference>
<dbReference type="VEuPathDB" id="TrichDB:TVAGG3_0672190"/>
<dbReference type="OMA" id="HIKARAI"/>
<dbReference type="EMBL" id="DS113542">
    <property type="protein sequence ID" value="EAY02246.1"/>
    <property type="molecule type" value="Genomic_DNA"/>
</dbReference>
<dbReference type="InterPro" id="IPR001380">
    <property type="entry name" value="Ribosomal_eL13"/>
</dbReference>
<dbReference type="STRING" id="5722.A2EYN3"/>
<dbReference type="FunCoup" id="A2EYN3">
    <property type="interactions" value="605"/>
</dbReference>
<accession>A2EYN3</accession>
<dbReference type="GO" id="GO:0006412">
    <property type="term" value="P:translation"/>
    <property type="evidence" value="ECO:0007669"/>
    <property type="project" value="InterPro"/>
</dbReference>
<keyword evidence="2 4" id="KW-0689">Ribosomal protein</keyword>
<proteinExistence type="inferred from homology"/>
<dbReference type="InParanoid" id="A2EYN3"/>
<evidence type="ECO:0000256" key="3">
    <source>
        <dbReference type="ARBA" id="ARBA00023274"/>
    </source>
</evidence>
<evidence type="ECO:0000313" key="4">
    <source>
        <dbReference type="EMBL" id="EAY02246.1"/>
    </source>
</evidence>
<dbReference type="eggNOG" id="KOG3295">
    <property type="taxonomic scope" value="Eukaryota"/>
</dbReference>
<dbReference type="GO" id="GO:0022625">
    <property type="term" value="C:cytosolic large ribosomal subunit"/>
    <property type="evidence" value="ECO:0000318"/>
    <property type="project" value="GO_Central"/>
</dbReference>